<comment type="caution">
    <text evidence="1">The sequence shown here is derived from an EMBL/GenBank/DDBJ whole genome shotgun (WGS) entry which is preliminary data.</text>
</comment>
<sequence>MSIVKEEAIKLIEKLPDDYTLDEIMAELYFKQEVEQGLDDIRKGKTYSHEQVKDMIIQWRKSSGRN</sequence>
<dbReference type="Proteomes" id="UP000177905">
    <property type="component" value="Unassembled WGS sequence"/>
</dbReference>
<name>A0A1F4S1X9_UNCSA</name>
<organism evidence="1 2">
    <name type="scientific">candidate division WOR-1 bacterium RIFOXYB2_FULL_36_35</name>
    <dbReference type="NCBI Taxonomy" id="1802578"/>
    <lineage>
        <taxon>Bacteria</taxon>
        <taxon>Bacillati</taxon>
        <taxon>Saganbacteria</taxon>
    </lineage>
</organism>
<accession>A0A1F4S1X9</accession>
<evidence type="ECO:0000313" key="1">
    <source>
        <dbReference type="EMBL" id="OGC14441.1"/>
    </source>
</evidence>
<dbReference type="EMBL" id="MEUA01000037">
    <property type="protein sequence ID" value="OGC14441.1"/>
    <property type="molecule type" value="Genomic_DNA"/>
</dbReference>
<dbReference type="AlphaFoldDB" id="A0A1F4S1X9"/>
<proteinExistence type="predicted"/>
<reference evidence="1 2" key="1">
    <citation type="journal article" date="2016" name="Nat. Commun.">
        <title>Thousands of microbial genomes shed light on interconnected biogeochemical processes in an aquifer system.</title>
        <authorList>
            <person name="Anantharaman K."/>
            <person name="Brown C.T."/>
            <person name="Hug L.A."/>
            <person name="Sharon I."/>
            <person name="Castelle C.J."/>
            <person name="Probst A.J."/>
            <person name="Thomas B.C."/>
            <person name="Singh A."/>
            <person name="Wilkins M.J."/>
            <person name="Karaoz U."/>
            <person name="Brodie E.L."/>
            <person name="Williams K.H."/>
            <person name="Hubbard S.S."/>
            <person name="Banfield J.F."/>
        </authorList>
    </citation>
    <scope>NUCLEOTIDE SEQUENCE [LARGE SCALE GENOMIC DNA]</scope>
</reference>
<evidence type="ECO:0000313" key="2">
    <source>
        <dbReference type="Proteomes" id="UP000177905"/>
    </source>
</evidence>
<protein>
    <submittedName>
        <fullName evidence="1">Uncharacterized protein</fullName>
    </submittedName>
</protein>
<gene>
    <name evidence="1" type="ORF">A2290_08450</name>
</gene>